<evidence type="ECO:0000313" key="3">
    <source>
        <dbReference type="EMBL" id="MCG2631622.1"/>
    </source>
</evidence>
<feature type="compositionally biased region" description="Polar residues" evidence="1">
    <location>
        <begin position="26"/>
        <end position="39"/>
    </location>
</feature>
<sequence length="83" mass="8995">MDMKQSSGMTKASGLTDEQGSLERASASQSTVKTRSADGSATRPIVQHAAVRWAERLRKVTVEAPVPSLLAAFVLGIWFAHRR</sequence>
<evidence type="ECO:0000256" key="2">
    <source>
        <dbReference type="SAM" id="Phobius"/>
    </source>
</evidence>
<comment type="caution">
    <text evidence="3">The sequence shown here is derived from an EMBL/GenBank/DDBJ whole genome shotgun (WGS) entry which is preliminary data.</text>
</comment>
<dbReference type="Proteomes" id="UP001139054">
    <property type="component" value="Unassembled WGS sequence"/>
</dbReference>
<feature type="region of interest" description="Disordered" evidence="1">
    <location>
        <begin position="1"/>
        <end position="43"/>
    </location>
</feature>
<evidence type="ECO:0000313" key="4">
    <source>
        <dbReference type="Proteomes" id="UP001139054"/>
    </source>
</evidence>
<keyword evidence="2" id="KW-1133">Transmembrane helix</keyword>
<accession>A0A9X1UJL4</accession>
<dbReference type="RefSeq" id="WP_237891702.1">
    <property type="nucleotide sequence ID" value="NZ_JAKLTY010000030.1"/>
</dbReference>
<dbReference type="AlphaFoldDB" id="A0A9X1UJL4"/>
<evidence type="ECO:0000256" key="1">
    <source>
        <dbReference type="SAM" id="MobiDB-lite"/>
    </source>
</evidence>
<organism evidence="3 4">
    <name type="scientific">Bradyrhizobium zhengyangense</name>
    <dbReference type="NCBI Taxonomy" id="2911009"/>
    <lineage>
        <taxon>Bacteria</taxon>
        <taxon>Pseudomonadati</taxon>
        <taxon>Pseudomonadota</taxon>
        <taxon>Alphaproteobacteria</taxon>
        <taxon>Hyphomicrobiales</taxon>
        <taxon>Nitrobacteraceae</taxon>
        <taxon>Bradyrhizobium</taxon>
    </lineage>
</organism>
<feature type="compositionally biased region" description="Polar residues" evidence="1">
    <location>
        <begin position="1"/>
        <end position="10"/>
    </location>
</feature>
<name>A0A9X1UJL4_9BRAD</name>
<gene>
    <name evidence="3" type="ORF">L6654_33840</name>
</gene>
<proteinExistence type="predicted"/>
<feature type="transmembrane region" description="Helical" evidence="2">
    <location>
        <begin position="60"/>
        <end position="80"/>
    </location>
</feature>
<reference evidence="3" key="1">
    <citation type="submission" date="2022-01" db="EMBL/GenBank/DDBJ databases">
        <title>Genome sequnece data of strain Bradyrhizobium sp. nov.</title>
        <authorList>
            <person name="Zhang J."/>
        </authorList>
    </citation>
    <scope>NUCLEOTIDE SEQUENCE</scope>
    <source>
        <strain evidence="3">WYCCWR 13023</strain>
    </source>
</reference>
<dbReference type="EMBL" id="JAKLTY010000030">
    <property type="protein sequence ID" value="MCG2631622.1"/>
    <property type="molecule type" value="Genomic_DNA"/>
</dbReference>
<keyword evidence="2" id="KW-0812">Transmembrane</keyword>
<protein>
    <submittedName>
        <fullName evidence="3">Uncharacterized protein</fullName>
    </submittedName>
</protein>
<keyword evidence="2" id="KW-0472">Membrane</keyword>